<dbReference type="EMBL" id="JACXAA010000005">
    <property type="protein sequence ID" value="MBD2754471.1"/>
    <property type="molecule type" value="Genomic_DNA"/>
</dbReference>
<keyword evidence="1" id="KW-1133">Transmembrane helix</keyword>
<evidence type="ECO:0000259" key="2">
    <source>
        <dbReference type="Pfam" id="PF02517"/>
    </source>
</evidence>
<comment type="caution">
    <text evidence="3">The sequence shown here is derived from an EMBL/GenBank/DDBJ whole genome shotgun (WGS) entry which is preliminary data.</text>
</comment>
<feature type="transmembrane region" description="Helical" evidence="1">
    <location>
        <begin position="160"/>
        <end position="183"/>
    </location>
</feature>
<keyword evidence="3" id="KW-0645">Protease</keyword>
<feature type="transmembrane region" description="Helical" evidence="1">
    <location>
        <begin position="44"/>
        <end position="61"/>
    </location>
</feature>
<dbReference type="Pfam" id="PF02517">
    <property type="entry name" value="Rce1-like"/>
    <property type="match status" value="1"/>
</dbReference>
<keyword evidence="3" id="KW-0378">Hydrolase</keyword>
<dbReference type="InterPro" id="IPR003675">
    <property type="entry name" value="Rce1/LyrA-like_dom"/>
</dbReference>
<dbReference type="GO" id="GO:0004175">
    <property type="term" value="F:endopeptidase activity"/>
    <property type="evidence" value="ECO:0007669"/>
    <property type="project" value="UniProtKB-ARBA"/>
</dbReference>
<proteinExistence type="predicted"/>
<feature type="transmembrane region" description="Helical" evidence="1">
    <location>
        <begin position="82"/>
        <end position="102"/>
    </location>
</feature>
<evidence type="ECO:0000256" key="1">
    <source>
        <dbReference type="SAM" id="Phobius"/>
    </source>
</evidence>
<keyword evidence="1" id="KW-0472">Membrane</keyword>
<dbReference type="Proteomes" id="UP000653797">
    <property type="component" value="Unassembled WGS sequence"/>
</dbReference>
<dbReference type="AlphaFoldDB" id="A0A927B362"/>
<feature type="transmembrane region" description="Helical" evidence="1">
    <location>
        <begin position="16"/>
        <end position="38"/>
    </location>
</feature>
<sequence length="244" mass="27480">MLQQLTSRDQTATGTYYLPIALLFGIIFAVVRVVGILGPLTYRFVLPLGFILMALMPFIFLNRSQRQKMGFSRSKSQSFYGLALLTGMVAALFCFLLGKAFFDTSLDNWYVTIKNAYANTVPLDSKGAFLIITIPALIFSPVGEEIYFREFLQDALSTRFNYRASVVSESLFFGIIHLCHHGLSLVNHQFVFRPVSGSVWVLLMFLTACLFAWIKRKSDSIYPAIAAHVAFNLTMNVCIFYALV</sequence>
<dbReference type="GO" id="GO:0080120">
    <property type="term" value="P:CAAX-box protein maturation"/>
    <property type="evidence" value="ECO:0007669"/>
    <property type="project" value="UniProtKB-ARBA"/>
</dbReference>
<evidence type="ECO:0000313" key="3">
    <source>
        <dbReference type="EMBL" id="MBD2754471.1"/>
    </source>
</evidence>
<gene>
    <name evidence="3" type="ORF">IC230_16300</name>
</gene>
<keyword evidence="1" id="KW-0812">Transmembrane</keyword>
<protein>
    <submittedName>
        <fullName evidence="3">CPBP family intramembrane metalloprotease</fullName>
    </submittedName>
</protein>
<accession>A0A927B362</accession>
<reference evidence="3" key="1">
    <citation type="submission" date="2020-09" db="EMBL/GenBank/DDBJ databases">
        <authorList>
            <person name="Kim M.K."/>
        </authorList>
    </citation>
    <scope>NUCLEOTIDE SEQUENCE</scope>
    <source>
        <strain evidence="3">BT704</strain>
    </source>
</reference>
<keyword evidence="4" id="KW-1185">Reference proteome</keyword>
<dbReference type="RefSeq" id="WP_191040100.1">
    <property type="nucleotide sequence ID" value="NZ_JACXAA010000005.1"/>
</dbReference>
<feature type="transmembrane region" description="Helical" evidence="1">
    <location>
        <begin position="195"/>
        <end position="214"/>
    </location>
</feature>
<feature type="transmembrane region" description="Helical" evidence="1">
    <location>
        <begin position="221"/>
        <end position="243"/>
    </location>
</feature>
<feature type="transmembrane region" description="Helical" evidence="1">
    <location>
        <begin position="127"/>
        <end position="148"/>
    </location>
</feature>
<keyword evidence="3" id="KW-0482">Metalloprotease</keyword>
<organism evidence="3 4">
    <name type="scientific">Spirosoma validum</name>
    <dbReference type="NCBI Taxonomy" id="2771355"/>
    <lineage>
        <taxon>Bacteria</taxon>
        <taxon>Pseudomonadati</taxon>
        <taxon>Bacteroidota</taxon>
        <taxon>Cytophagia</taxon>
        <taxon>Cytophagales</taxon>
        <taxon>Cytophagaceae</taxon>
        <taxon>Spirosoma</taxon>
    </lineage>
</organism>
<name>A0A927B362_9BACT</name>
<dbReference type="GO" id="GO:0008237">
    <property type="term" value="F:metallopeptidase activity"/>
    <property type="evidence" value="ECO:0007669"/>
    <property type="project" value="UniProtKB-KW"/>
</dbReference>
<feature type="domain" description="CAAX prenyl protease 2/Lysostaphin resistance protein A-like" evidence="2">
    <location>
        <begin position="129"/>
        <end position="233"/>
    </location>
</feature>
<evidence type="ECO:0000313" key="4">
    <source>
        <dbReference type="Proteomes" id="UP000653797"/>
    </source>
</evidence>